<keyword evidence="2" id="KW-0813">Transport</keyword>
<name>A0AA41QZR4_9BACT</name>
<dbReference type="GO" id="GO:0009279">
    <property type="term" value="C:cell outer membrane"/>
    <property type="evidence" value="ECO:0007669"/>
    <property type="project" value="UniProtKB-SubCell"/>
</dbReference>
<evidence type="ECO:0000256" key="2">
    <source>
        <dbReference type="ARBA" id="ARBA00022448"/>
    </source>
</evidence>
<evidence type="ECO:0000256" key="9">
    <source>
        <dbReference type="ARBA" id="ARBA00023237"/>
    </source>
</evidence>
<gene>
    <name evidence="14" type="ORF">MRX98_02260</name>
</gene>
<keyword evidence="8 14" id="KW-0675">Receptor</keyword>
<dbReference type="InterPro" id="IPR000531">
    <property type="entry name" value="Beta-barrel_TonB"/>
</dbReference>
<feature type="chain" id="PRO_5041432585" evidence="11">
    <location>
        <begin position="26"/>
        <end position="688"/>
    </location>
</feature>
<dbReference type="InterPro" id="IPR039426">
    <property type="entry name" value="TonB-dep_rcpt-like"/>
</dbReference>
<dbReference type="InterPro" id="IPR012910">
    <property type="entry name" value="Plug_dom"/>
</dbReference>
<evidence type="ECO:0000256" key="11">
    <source>
        <dbReference type="SAM" id="SignalP"/>
    </source>
</evidence>
<dbReference type="Proteomes" id="UP001165427">
    <property type="component" value="Unassembled WGS sequence"/>
</dbReference>
<comment type="similarity">
    <text evidence="10">Belongs to the TonB-dependent receptor family.</text>
</comment>
<dbReference type="PANTHER" id="PTHR30069">
    <property type="entry name" value="TONB-DEPENDENT OUTER MEMBRANE RECEPTOR"/>
    <property type="match status" value="1"/>
</dbReference>
<evidence type="ECO:0000313" key="15">
    <source>
        <dbReference type="Proteomes" id="UP001165427"/>
    </source>
</evidence>
<evidence type="ECO:0000256" key="5">
    <source>
        <dbReference type="ARBA" id="ARBA00022729"/>
    </source>
</evidence>
<dbReference type="SUPFAM" id="SSF56935">
    <property type="entry name" value="Porins"/>
    <property type="match status" value="1"/>
</dbReference>
<keyword evidence="6 10" id="KW-0798">TonB box</keyword>
<feature type="signal peptide" evidence="11">
    <location>
        <begin position="1"/>
        <end position="25"/>
    </location>
</feature>
<keyword evidence="4" id="KW-0812">Transmembrane</keyword>
<dbReference type="InterPro" id="IPR036942">
    <property type="entry name" value="Beta-barrel_TonB_sf"/>
</dbReference>
<comment type="caution">
    <text evidence="14">The sequence shown here is derived from an EMBL/GenBank/DDBJ whole genome shotgun (WGS) entry which is preliminary data.</text>
</comment>
<dbReference type="RefSeq" id="WP_246902655.1">
    <property type="nucleotide sequence ID" value="NZ_JALJRB010000002.1"/>
</dbReference>
<evidence type="ECO:0000259" key="13">
    <source>
        <dbReference type="Pfam" id="PF07715"/>
    </source>
</evidence>
<dbReference type="Gene3D" id="2.170.130.10">
    <property type="entry name" value="TonB-dependent receptor, plug domain"/>
    <property type="match status" value="1"/>
</dbReference>
<keyword evidence="3" id="KW-1134">Transmembrane beta strand</keyword>
<feature type="domain" description="TonB-dependent receptor-like beta-barrel" evidence="12">
    <location>
        <begin position="263"/>
        <end position="640"/>
    </location>
</feature>
<dbReference type="Pfam" id="PF00593">
    <property type="entry name" value="TonB_dep_Rec_b-barrel"/>
    <property type="match status" value="1"/>
</dbReference>
<keyword evidence="9" id="KW-0998">Cell outer membrane</keyword>
<keyword evidence="15" id="KW-1185">Reference proteome</keyword>
<evidence type="ECO:0000256" key="8">
    <source>
        <dbReference type="ARBA" id="ARBA00023170"/>
    </source>
</evidence>
<keyword evidence="7 10" id="KW-0472">Membrane</keyword>
<accession>A0AA41QZR4</accession>
<sequence length="688" mass="77036">MALQILFRFLFLGLVALPLGVPALAADNRTPGPASPADDTLLMFVGERTPMLRIASRREQSAWQAPAIARVIERDELRERGAHTLSQALETVPGFLMAPREWGTLPYQRGIPNGTLFLHDTVPVQSEVNKALHHIDHALPLWSAKQIEIISGPGSVLWGPDAFAGIVNLVPLTGKDLQGVESGAFYGLPGDQHGAFVNAGYDGGLWDGFLSLSGRRGRHDSRARNIVRFTGPDGRPLPPEQRAGRDLPDDAEYLDIYGHFAHGGWLNLSGRLALNQTPYTMTAGNGAIAWGETRGTPFGFLKMEAKRDLDWRSALKLTAYYTHLAHEHEVIDRKRTLRESTGYGELVYDRTLFQGAGRFTGGLSHRHRTIRNAPIWTGYLPGYLASENPTFTPIVLETDFHSRMTSLFGQYMHTFGPVDLFAGLRHDMHANLADQTSVNAGIGWSPARSWRLKLQYGTAYRTPFSRQRHTGSHPDPEEIHSANLQLAWQPDQRLETSATGFFQRIDRHVLEDPYAGLSQPNRQEIYGVELEARIRPHKTLSLHAGLTWTANSGPDEKYRYLEAIVLEPDGTIRELYGENTYPYDLGADLLFTAGATWRPLNRLSLNLRTVHVAARHLILPRQEALGRTQAPAFWRLDAAAVIRDVLRPGMDLEIALRNFTDRRHPTPGTYDIFQSEPFTATFILRVRW</sequence>
<evidence type="ECO:0000313" key="14">
    <source>
        <dbReference type="EMBL" id="MCJ8499383.1"/>
    </source>
</evidence>
<organism evidence="14 15">
    <name type="scientific">Desulfatitalea alkaliphila</name>
    <dbReference type="NCBI Taxonomy" id="2929485"/>
    <lineage>
        <taxon>Bacteria</taxon>
        <taxon>Pseudomonadati</taxon>
        <taxon>Thermodesulfobacteriota</taxon>
        <taxon>Desulfobacteria</taxon>
        <taxon>Desulfobacterales</taxon>
        <taxon>Desulfosarcinaceae</taxon>
        <taxon>Desulfatitalea</taxon>
    </lineage>
</organism>
<comment type="subcellular location">
    <subcellularLocation>
        <location evidence="1">Cell outer membrane</location>
        <topology evidence="1">Multi-pass membrane protein</topology>
    </subcellularLocation>
</comment>
<proteinExistence type="inferred from homology"/>
<evidence type="ECO:0000259" key="12">
    <source>
        <dbReference type="Pfam" id="PF00593"/>
    </source>
</evidence>
<dbReference type="PANTHER" id="PTHR30069:SF29">
    <property type="entry name" value="HEMOGLOBIN AND HEMOGLOBIN-HAPTOGLOBIN-BINDING PROTEIN 1-RELATED"/>
    <property type="match status" value="1"/>
</dbReference>
<dbReference type="Gene3D" id="2.40.170.20">
    <property type="entry name" value="TonB-dependent receptor, beta-barrel domain"/>
    <property type="match status" value="1"/>
</dbReference>
<dbReference type="GO" id="GO:0044718">
    <property type="term" value="P:siderophore transmembrane transport"/>
    <property type="evidence" value="ECO:0007669"/>
    <property type="project" value="TreeGrafter"/>
</dbReference>
<dbReference type="InterPro" id="IPR037066">
    <property type="entry name" value="Plug_dom_sf"/>
</dbReference>
<evidence type="ECO:0000256" key="4">
    <source>
        <dbReference type="ARBA" id="ARBA00022692"/>
    </source>
</evidence>
<protein>
    <submittedName>
        <fullName evidence="14">TonB-dependent receptor</fullName>
    </submittedName>
</protein>
<evidence type="ECO:0000256" key="6">
    <source>
        <dbReference type="ARBA" id="ARBA00023077"/>
    </source>
</evidence>
<dbReference type="EMBL" id="JALJRB010000002">
    <property type="protein sequence ID" value="MCJ8499383.1"/>
    <property type="molecule type" value="Genomic_DNA"/>
</dbReference>
<feature type="domain" description="TonB-dependent receptor plug" evidence="13">
    <location>
        <begin position="64"/>
        <end position="166"/>
    </location>
</feature>
<evidence type="ECO:0000256" key="7">
    <source>
        <dbReference type="ARBA" id="ARBA00023136"/>
    </source>
</evidence>
<evidence type="ECO:0000256" key="3">
    <source>
        <dbReference type="ARBA" id="ARBA00022452"/>
    </source>
</evidence>
<dbReference type="AlphaFoldDB" id="A0AA41QZR4"/>
<evidence type="ECO:0000256" key="10">
    <source>
        <dbReference type="RuleBase" id="RU003357"/>
    </source>
</evidence>
<reference evidence="14" key="1">
    <citation type="submission" date="2022-04" db="EMBL/GenBank/DDBJ databases">
        <title>Desulfatitalea alkaliphila sp. nov., a novel anaerobic sulfate-reducing bacterium isolated from terrestrial mud volcano, Taman Peninsula, Russia.</title>
        <authorList>
            <person name="Khomyakova M.A."/>
            <person name="Merkel A.Y."/>
            <person name="Slobodkin A.I."/>
        </authorList>
    </citation>
    <scope>NUCLEOTIDE SEQUENCE</scope>
    <source>
        <strain evidence="14">M08but</strain>
    </source>
</reference>
<dbReference type="GO" id="GO:0015344">
    <property type="term" value="F:siderophore uptake transmembrane transporter activity"/>
    <property type="evidence" value="ECO:0007669"/>
    <property type="project" value="TreeGrafter"/>
</dbReference>
<keyword evidence="5 11" id="KW-0732">Signal</keyword>
<evidence type="ECO:0000256" key="1">
    <source>
        <dbReference type="ARBA" id="ARBA00004571"/>
    </source>
</evidence>
<dbReference type="Pfam" id="PF07715">
    <property type="entry name" value="Plug"/>
    <property type="match status" value="1"/>
</dbReference>